<comment type="caution">
    <text evidence="4">The sequence shown here is derived from an EMBL/GenBank/DDBJ whole genome shotgun (WGS) entry which is preliminary data.</text>
</comment>
<dbReference type="Proteomes" id="UP000435802">
    <property type="component" value="Unassembled WGS sequence"/>
</dbReference>
<dbReference type="GO" id="GO:0003700">
    <property type="term" value="F:DNA-binding transcription factor activity"/>
    <property type="evidence" value="ECO:0007669"/>
    <property type="project" value="InterPro"/>
</dbReference>
<dbReference type="RefSeq" id="WP_160862866.1">
    <property type="nucleotide sequence ID" value="NZ_WUMK01000021.1"/>
</dbReference>
<reference evidence="4 5" key="1">
    <citation type="submission" date="2019-12" db="EMBL/GenBank/DDBJ databases">
        <title>Shinella kummerowiae sp. nov., a symbiotic bacterium isolated from root nodules of the herbal legume Kummerowia stipulacea.</title>
        <authorList>
            <person name="Gao J."/>
        </authorList>
    </citation>
    <scope>NUCLEOTIDE SEQUENCE [LARGE SCALE GENOMIC DNA]</scope>
    <source>
        <strain evidence="4 5">CCBAU 25048</strain>
    </source>
</reference>
<evidence type="ECO:0000259" key="3">
    <source>
        <dbReference type="PROSITE" id="PS01124"/>
    </source>
</evidence>
<dbReference type="PROSITE" id="PS01124">
    <property type="entry name" value="HTH_ARAC_FAMILY_2"/>
    <property type="match status" value="1"/>
</dbReference>
<dbReference type="GO" id="GO:0043565">
    <property type="term" value="F:sequence-specific DNA binding"/>
    <property type="evidence" value="ECO:0007669"/>
    <property type="project" value="InterPro"/>
</dbReference>
<proteinExistence type="predicted"/>
<name>A0A6N8SNG5_9HYPH</name>
<sequence>MADKTGAERYFDVTADMVSHARAFGTGRFDFASEGEAGGQLVRCTAGELELFGHAGEWVIPVDHMVYIPPARPFRLRARIPSAGIVAKFCADEVAWQHQGCWVGAVSDFAGGMTDYALRWNAETAERDRKARCFFVTLGEMLPEWFRHDRILWTPYAENSSIQKVIDFASRRGPGVTLPEVAEHAGMSERTLRRHLQSELGQSWREFIREMRMNRAMELLRKEGRSITETAFEVGFSSSSAFSSAFFGYVGKTPSVYAKAYSRHQRARPA</sequence>
<keyword evidence="5" id="KW-1185">Reference proteome</keyword>
<feature type="domain" description="HTH araC/xylS-type" evidence="3">
    <location>
        <begin position="160"/>
        <end position="260"/>
    </location>
</feature>
<dbReference type="PANTHER" id="PTHR11019:SF159">
    <property type="entry name" value="TRANSCRIPTIONAL REGULATOR-RELATED"/>
    <property type="match status" value="1"/>
</dbReference>
<dbReference type="SMART" id="SM00342">
    <property type="entry name" value="HTH_ARAC"/>
    <property type="match status" value="1"/>
</dbReference>
<dbReference type="InterPro" id="IPR018060">
    <property type="entry name" value="HTH_AraC"/>
</dbReference>
<accession>A0A6N8SNG5</accession>
<dbReference type="AlphaFoldDB" id="A0A6N8SNG5"/>
<evidence type="ECO:0000313" key="4">
    <source>
        <dbReference type="EMBL" id="MXN49388.1"/>
    </source>
</evidence>
<keyword evidence="2" id="KW-0804">Transcription</keyword>
<dbReference type="InterPro" id="IPR009057">
    <property type="entry name" value="Homeodomain-like_sf"/>
</dbReference>
<evidence type="ECO:0000256" key="2">
    <source>
        <dbReference type="ARBA" id="ARBA00023163"/>
    </source>
</evidence>
<dbReference type="Gene3D" id="1.10.10.60">
    <property type="entry name" value="Homeodomain-like"/>
    <property type="match status" value="1"/>
</dbReference>
<evidence type="ECO:0000256" key="1">
    <source>
        <dbReference type="ARBA" id="ARBA00023015"/>
    </source>
</evidence>
<keyword evidence="1" id="KW-0805">Transcription regulation</keyword>
<dbReference type="EMBL" id="WUMK01000021">
    <property type="protein sequence ID" value="MXN49388.1"/>
    <property type="molecule type" value="Genomic_DNA"/>
</dbReference>
<gene>
    <name evidence="4" type="ORF">GR138_29780</name>
</gene>
<organism evidence="4 5">
    <name type="scientific">Shinella kummerowiae</name>
    <dbReference type="NCBI Taxonomy" id="417745"/>
    <lineage>
        <taxon>Bacteria</taxon>
        <taxon>Pseudomonadati</taxon>
        <taxon>Pseudomonadota</taxon>
        <taxon>Alphaproteobacteria</taxon>
        <taxon>Hyphomicrobiales</taxon>
        <taxon>Rhizobiaceae</taxon>
        <taxon>Shinella</taxon>
    </lineage>
</organism>
<evidence type="ECO:0000313" key="5">
    <source>
        <dbReference type="Proteomes" id="UP000435802"/>
    </source>
</evidence>
<dbReference type="PANTHER" id="PTHR11019">
    <property type="entry name" value="HTH-TYPE TRANSCRIPTIONAL REGULATOR NIMR"/>
    <property type="match status" value="1"/>
</dbReference>
<dbReference type="SUPFAM" id="SSF46689">
    <property type="entry name" value="Homeodomain-like"/>
    <property type="match status" value="1"/>
</dbReference>
<protein>
    <submittedName>
        <fullName evidence="4">Helix-turn-helix domain-containing protein</fullName>
    </submittedName>
</protein>
<dbReference type="Pfam" id="PF12833">
    <property type="entry name" value="HTH_18"/>
    <property type="match status" value="1"/>
</dbReference>
<dbReference type="OrthoDB" id="9802263at2"/>